<dbReference type="AlphaFoldDB" id="A0A6G9Z421"/>
<organism evidence="1 2">
    <name type="scientific">Nocardia terpenica</name>
    <dbReference type="NCBI Taxonomy" id="455432"/>
    <lineage>
        <taxon>Bacteria</taxon>
        <taxon>Bacillati</taxon>
        <taxon>Actinomycetota</taxon>
        <taxon>Actinomycetes</taxon>
        <taxon>Mycobacteriales</taxon>
        <taxon>Nocardiaceae</taxon>
        <taxon>Nocardia</taxon>
    </lineage>
</organism>
<name>A0A6G9Z421_9NOCA</name>
<sequence>MVYSKQAAGMPRIISATDLPSGVPFAYHRTIDGVRLELIDLGRSAPDVASYLGGAFDDLLREGSPSWS</sequence>
<evidence type="ECO:0000313" key="2">
    <source>
        <dbReference type="Proteomes" id="UP000500953"/>
    </source>
</evidence>
<accession>A0A6G9Z421</accession>
<protein>
    <submittedName>
        <fullName evidence="1">Uncharacterized protein</fullName>
    </submittedName>
</protein>
<dbReference type="Proteomes" id="UP000500953">
    <property type="component" value="Chromosome"/>
</dbReference>
<reference evidence="1 2" key="1">
    <citation type="journal article" date="2019" name="ACS Chem. Biol.">
        <title>Identification and Mobilization of a Cryptic Antibiotic Biosynthesis Gene Locus from a Human-Pathogenic Nocardia Isolate.</title>
        <authorList>
            <person name="Herisse M."/>
            <person name="Ishida K."/>
            <person name="Porter J.L."/>
            <person name="Howden B."/>
            <person name="Hertweck C."/>
            <person name="Stinear T.P."/>
            <person name="Pidot S.J."/>
        </authorList>
    </citation>
    <scope>NUCLEOTIDE SEQUENCE [LARGE SCALE GENOMIC DNA]</scope>
    <source>
        <strain evidence="1 2">AUSMDU00012715</strain>
    </source>
</reference>
<dbReference type="EMBL" id="CP046173">
    <property type="protein sequence ID" value="QIS20355.1"/>
    <property type="molecule type" value="Genomic_DNA"/>
</dbReference>
<proteinExistence type="predicted"/>
<evidence type="ECO:0000313" key="1">
    <source>
        <dbReference type="EMBL" id="QIS20355.1"/>
    </source>
</evidence>
<dbReference type="RefSeq" id="WP_167487700.1">
    <property type="nucleotide sequence ID" value="NZ_CP046173.1"/>
</dbReference>
<gene>
    <name evidence="1" type="ORF">F6W96_20710</name>
</gene>